<sequence length="725" mass="84423">MTKQSGSAAASPKQKMKSENKVQESTDRPEEPNGAAGESSSALMAEENKKKYSGSTSHFLNRMLKPKKLGKKHSSKSNITDTDSIMMVEQTSKSLSGSAKHFLNLKISKKLGKKNSSKSNPELLDFSQNLNMGYLAEASQQLLERENCLFKLQSTTEDVICTEDEKECLKKDYETLMDHLKFAVHDSFNLENQEMLRSAIMAIVQQEERDKLWEEAAEESPCWRPMRCREIHDTIIKEVVEERLQQANEEESDMDILKRDVIKMCDIQKDLLQVVNHVQKCYTDFNVVHMYAQLYHQAFSEKLRKLLQCSVTIDDYKSILQQTNGFSKQILQHDELNQHIKIESLGALLPEEEHMSLEEQYLSHKEKEVETWLTNALKLKKTDWDANKKPELLDEYYFCNLYLDVIGLFNGAINEVSDILGNDKAQRILMQMGSFLISYKNCMEEFLQGQQMNITEIMKAQLFNISKIREYIEKQESLPDEVKVAWLSTLSELRDSCHNYFLSPIHKDLKENYCKLWTSIWFSKHEEIVDKFEDTLNEKIHTLNRLHCACQKELLSQLHFEVMIEYVKRMLKRKLKLKNKDKQEAAARFLCEDSERINTLFKRNGSENVWLSDILPRVSEVIKEQDPENLELEIFVLLKHHPDLSERQVCQLLQLKSRCPDVHMIRACYHQTVNNQPVPLEEKDDSALAPTFFSHLPRNISLSFPSCFCILPIFCWNVMLPCRKC</sequence>
<proteinExistence type="inferred from homology"/>
<feature type="compositionally biased region" description="Basic residues" evidence="2">
    <location>
        <begin position="64"/>
        <end position="75"/>
    </location>
</feature>
<dbReference type="PANTHER" id="PTHR21292">
    <property type="entry name" value="EXOCYST COMPLEX COMPONENT SEC6-RELATED"/>
    <property type="match status" value="1"/>
</dbReference>
<feature type="region of interest" description="Disordered" evidence="2">
    <location>
        <begin position="1"/>
        <end position="80"/>
    </location>
</feature>
<keyword evidence="4" id="KW-1185">Reference proteome</keyword>
<evidence type="ECO:0000256" key="1">
    <source>
        <dbReference type="ARBA" id="ARBA00009447"/>
    </source>
</evidence>
<evidence type="ECO:0000313" key="4">
    <source>
        <dbReference type="Proteomes" id="UP000606274"/>
    </source>
</evidence>
<dbReference type="GO" id="GO:0000145">
    <property type="term" value="C:exocyst"/>
    <property type="evidence" value="ECO:0007669"/>
    <property type="project" value="InterPro"/>
</dbReference>
<organism evidence="3 4">
    <name type="scientific">Silurus meridionalis</name>
    <name type="common">Southern catfish</name>
    <name type="synonym">Silurus soldatovi meridionalis</name>
    <dbReference type="NCBI Taxonomy" id="175797"/>
    <lineage>
        <taxon>Eukaryota</taxon>
        <taxon>Metazoa</taxon>
        <taxon>Chordata</taxon>
        <taxon>Craniata</taxon>
        <taxon>Vertebrata</taxon>
        <taxon>Euteleostomi</taxon>
        <taxon>Actinopterygii</taxon>
        <taxon>Neopterygii</taxon>
        <taxon>Teleostei</taxon>
        <taxon>Ostariophysi</taxon>
        <taxon>Siluriformes</taxon>
        <taxon>Siluridae</taxon>
        <taxon>Silurus</taxon>
    </lineage>
</organism>
<gene>
    <name evidence="3" type="ORF">HF521_012025</name>
</gene>
<name>A0A8T0AFL2_SILME</name>
<protein>
    <recommendedName>
        <fullName evidence="5">Exocyst complex component 3</fullName>
    </recommendedName>
</protein>
<dbReference type="GO" id="GO:0000149">
    <property type="term" value="F:SNARE binding"/>
    <property type="evidence" value="ECO:0007669"/>
    <property type="project" value="TreeGrafter"/>
</dbReference>
<reference evidence="3" key="1">
    <citation type="submission" date="2020-08" db="EMBL/GenBank/DDBJ databases">
        <title>Chromosome-level assembly of Southern catfish (Silurus meridionalis) provides insights into visual adaptation to the nocturnal and benthic lifestyles.</title>
        <authorList>
            <person name="Zhang Y."/>
            <person name="Wang D."/>
            <person name="Peng Z."/>
        </authorList>
    </citation>
    <scope>NUCLEOTIDE SEQUENCE</scope>
    <source>
        <strain evidence="3">SWU-2019-XX</strain>
        <tissue evidence="3">Muscle</tissue>
    </source>
</reference>
<dbReference type="GO" id="GO:0051601">
    <property type="term" value="P:exocyst localization"/>
    <property type="evidence" value="ECO:0007669"/>
    <property type="project" value="TreeGrafter"/>
</dbReference>
<evidence type="ECO:0000256" key="2">
    <source>
        <dbReference type="SAM" id="MobiDB-lite"/>
    </source>
</evidence>
<evidence type="ECO:0008006" key="5">
    <source>
        <dbReference type="Google" id="ProtNLM"/>
    </source>
</evidence>
<dbReference type="InterPro" id="IPR010326">
    <property type="entry name" value="EXOC3/Sec6"/>
</dbReference>
<evidence type="ECO:0000313" key="3">
    <source>
        <dbReference type="EMBL" id="KAF7690221.1"/>
    </source>
</evidence>
<dbReference type="Pfam" id="PF06046">
    <property type="entry name" value="Sec6"/>
    <property type="match status" value="1"/>
</dbReference>
<comment type="similarity">
    <text evidence="1">Belongs to the SEC6 family.</text>
</comment>
<dbReference type="Proteomes" id="UP000606274">
    <property type="component" value="Unassembled WGS sequence"/>
</dbReference>
<dbReference type="Gene3D" id="1.10.357.70">
    <property type="entry name" value="Exocyst complex component Sec6, C-terminal domain"/>
    <property type="match status" value="1"/>
</dbReference>
<dbReference type="PANTHER" id="PTHR21292:SF4">
    <property type="entry name" value="TUMOR NECROSIS FACTOR ALPHA-INDUCED PROTEIN 2"/>
    <property type="match status" value="1"/>
</dbReference>
<dbReference type="OrthoDB" id="190098at2759"/>
<comment type="caution">
    <text evidence="3">The sequence shown here is derived from an EMBL/GenBank/DDBJ whole genome shotgun (WGS) entry which is preliminary data.</text>
</comment>
<accession>A0A8T0AFL2</accession>
<dbReference type="InterPro" id="IPR042532">
    <property type="entry name" value="EXOC3/Sec6_C"/>
</dbReference>
<dbReference type="AlphaFoldDB" id="A0A8T0AFL2"/>
<feature type="compositionally biased region" description="Basic and acidic residues" evidence="2">
    <location>
        <begin position="16"/>
        <end position="31"/>
    </location>
</feature>
<dbReference type="EMBL" id="JABFDY010000023">
    <property type="protein sequence ID" value="KAF7690221.1"/>
    <property type="molecule type" value="Genomic_DNA"/>
</dbReference>
<dbReference type="GO" id="GO:0006887">
    <property type="term" value="P:exocytosis"/>
    <property type="evidence" value="ECO:0007669"/>
    <property type="project" value="InterPro"/>
</dbReference>